<dbReference type="SUPFAM" id="SSF53335">
    <property type="entry name" value="S-adenosyl-L-methionine-dependent methyltransferases"/>
    <property type="match status" value="1"/>
</dbReference>
<name>A0A1B4FK17_9BURK</name>
<evidence type="ECO:0000259" key="1">
    <source>
        <dbReference type="Pfam" id="PF13649"/>
    </source>
</evidence>
<dbReference type="Pfam" id="PF13649">
    <property type="entry name" value="Methyltransf_25"/>
    <property type="match status" value="1"/>
</dbReference>
<dbReference type="AlphaFoldDB" id="A0A1B4FK17"/>
<dbReference type="PANTHER" id="PTHR43591">
    <property type="entry name" value="METHYLTRANSFERASE"/>
    <property type="match status" value="1"/>
</dbReference>
<feature type="domain" description="Methyltransferase" evidence="1">
    <location>
        <begin position="27"/>
        <end position="124"/>
    </location>
</feature>
<keyword evidence="3" id="KW-1185">Reference proteome</keyword>
<dbReference type="EMBL" id="CP013387">
    <property type="protein sequence ID" value="AOJ04003.1"/>
    <property type="molecule type" value="Genomic_DNA"/>
</dbReference>
<dbReference type="KEGG" id="buu:WS70_19075"/>
<dbReference type="InterPro" id="IPR041698">
    <property type="entry name" value="Methyltransf_25"/>
</dbReference>
<sequence>MFVPQDKTVETIIRSVLDDNRTPRKLIELGCGAGRLLFALLEEFPGVELHAVDKSEAMLDVARDRCRAHGDRVRFTRADFEDASIFGEMDRYDGAFSVLAIHHLTDDEKRSFFKRIHDALNPGGVFVYCDMFKPDSPAGWKIAAEEWRKEVAEQGRRYGAREALEMFDYLNWNYYANPEGDPSDRPSSLFDVVRWLTEAGFSKCDLHWFAAGHGLVSARK</sequence>
<evidence type="ECO:0000313" key="3">
    <source>
        <dbReference type="Proteomes" id="UP000062519"/>
    </source>
</evidence>
<gene>
    <name evidence="2" type="ORF">WS70_19075</name>
</gene>
<organism evidence="2 3">
    <name type="scientific">Burkholderia mayonis</name>
    <dbReference type="NCBI Taxonomy" id="1385591"/>
    <lineage>
        <taxon>Bacteria</taxon>
        <taxon>Pseudomonadati</taxon>
        <taxon>Pseudomonadota</taxon>
        <taxon>Betaproteobacteria</taxon>
        <taxon>Burkholderiales</taxon>
        <taxon>Burkholderiaceae</taxon>
        <taxon>Burkholderia</taxon>
        <taxon>pseudomallei group</taxon>
    </lineage>
</organism>
<dbReference type="CDD" id="cd02440">
    <property type="entry name" value="AdoMet_MTases"/>
    <property type="match status" value="1"/>
</dbReference>
<accession>A0A1B4FK17</accession>
<protein>
    <recommendedName>
        <fullName evidence="1">Methyltransferase domain-containing protein</fullName>
    </recommendedName>
</protein>
<reference evidence="2 3" key="1">
    <citation type="submission" date="2015-12" db="EMBL/GenBank/DDBJ databases">
        <title>Diversity of Burkholderia near neighbor genomes.</title>
        <authorList>
            <person name="Sahl J."/>
            <person name="Wagner D."/>
            <person name="Keim P."/>
        </authorList>
    </citation>
    <scope>NUCLEOTIDE SEQUENCE [LARGE SCALE GENOMIC DNA]</scope>
    <source>
        <strain evidence="2 3">BDU6</strain>
    </source>
</reference>
<evidence type="ECO:0000313" key="2">
    <source>
        <dbReference type="EMBL" id="AOJ04003.1"/>
    </source>
</evidence>
<proteinExistence type="predicted"/>
<dbReference type="Gene3D" id="3.40.50.150">
    <property type="entry name" value="Vaccinia Virus protein VP39"/>
    <property type="match status" value="1"/>
</dbReference>
<dbReference type="InterPro" id="IPR029063">
    <property type="entry name" value="SAM-dependent_MTases_sf"/>
</dbReference>
<dbReference type="Proteomes" id="UP000062519">
    <property type="component" value="Chromosome 2"/>
</dbReference>